<dbReference type="SUPFAM" id="SSF57884">
    <property type="entry name" value="Ada DNA repair protein, N-terminal domain (N-Ada 10)"/>
    <property type="match status" value="1"/>
</dbReference>
<evidence type="ECO:0000256" key="2">
    <source>
        <dbReference type="SAM" id="SignalP"/>
    </source>
</evidence>
<evidence type="ECO:0000313" key="3">
    <source>
        <dbReference type="EMBL" id="PLW60203.1"/>
    </source>
</evidence>
<reference evidence="4" key="1">
    <citation type="submission" date="2016-08" db="EMBL/GenBank/DDBJ databases">
        <title>Comparative genomics of Lactococcus lactis strain WFLU12 isolated from the gastrointestinal tract of wild olive flounder (Paralichythys olivaceus).</title>
        <authorList>
            <person name="Nguyen T.L."/>
            <person name="Kim D.-H."/>
        </authorList>
    </citation>
    <scope>NUCLEOTIDE SEQUENCE [LARGE SCALE GENOMIC DNA]</scope>
    <source>
        <strain evidence="4">WFLU12</strain>
    </source>
</reference>
<gene>
    <name evidence="3" type="ORF">CYU10_001161</name>
</gene>
<keyword evidence="2" id="KW-0732">Signal</keyword>
<dbReference type="InterPro" id="IPR035451">
    <property type="entry name" value="Ada-like_dom_sf"/>
</dbReference>
<name>A0A2N5WD87_LACLL</name>
<dbReference type="EMBL" id="PKRZ01000001">
    <property type="protein sequence ID" value="PLW60203.1"/>
    <property type="molecule type" value="Genomic_DNA"/>
</dbReference>
<feature type="chain" id="PRO_5014710908" description="DNA-entry nuclease" evidence="2">
    <location>
        <begin position="24"/>
        <end position="231"/>
    </location>
</feature>
<dbReference type="Proteomes" id="UP000234865">
    <property type="component" value="Unassembled WGS sequence"/>
</dbReference>
<feature type="signal peptide" evidence="2">
    <location>
        <begin position="1"/>
        <end position="23"/>
    </location>
</feature>
<feature type="region of interest" description="Disordered" evidence="1">
    <location>
        <begin position="152"/>
        <end position="183"/>
    </location>
</feature>
<evidence type="ECO:0008006" key="5">
    <source>
        <dbReference type="Google" id="ProtNLM"/>
    </source>
</evidence>
<feature type="compositionally biased region" description="Low complexity" evidence="1">
    <location>
        <begin position="163"/>
        <end position="172"/>
    </location>
</feature>
<evidence type="ECO:0000313" key="4">
    <source>
        <dbReference type="Proteomes" id="UP000234865"/>
    </source>
</evidence>
<dbReference type="AlphaFoldDB" id="A0A2N5WD87"/>
<protein>
    <recommendedName>
        <fullName evidence="5">DNA-entry nuclease</fullName>
    </recommendedName>
</protein>
<dbReference type="Gene3D" id="3.40.10.10">
    <property type="entry name" value="DNA Methylphosphotriester Repair Domain"/>
    <property type="match status" value="1"/>
</dbReference>
<organism evidence="3 4">
    <name type="scientific">Lactococcus lactis subsp. lactis</name>
    <name type="common">Streptococcus lactis</name>
    <dbReference type="NCBI Taxonomy" id="1360"/>
    <lineage>
        <taxon>Bacteria</taxon>
        <taxon>Bacillati</taxon>
        <taxon>Bacillota</taxon>
        <taxon>Bacilli</taxon>
        <taxon>Lactobacillales</taxon>
        <taxon>Streptococcaceae</taxon>
        <taxon>Lactococcus</taxon>
    </lineage>
</organism>
<evidence type="ECO:0000256" key="1">
    <source>
        <dbReference type="SAM" id="MobiDB-lite"/>
    </source>
</evidence>
<sequence length="231" mass="25716" precursor="true">MKKNRIITAVLVGLVAIFGVVSASEISQNSTLKENNTKISSQLKDTKNDLKQTKSSYADYKENNQIFLDYGTDAVSQIKDFQNKENALKAQDTVTLSDKEEIQALRKLYNSFDKKQKELVDDKTLIKFEEAIKTEEARKVEEAKKAEEARKVEEAKKAEETKNATAAAEATNSQATTDTIYTKDVGQIVGNSRSKIYHVPGQAGYHMSGANAVYFNSEEEAIAAGYRKALR</sequence>
<feature type="compositionally biased region" description="Basic and acidic residues" evidence="1">
    <location>
        <begin position="152"/>
        <end position="162"/>
    </location>
</feature>
<accession>A0A2N5WD87</accession>
<comment type="caution">
    <text evidence="3">The sequence shown here is derived from an EMBL/GenBank/DDBJ whole genome shotgun (WGS) entry which is preliminary data.</text>
</comment>
<proteinExistence type="predicted"/>
<dbReference type="RefSeq" id="WP_095586647.1">
    <property type="nucleotide sequence ID" value="NZ_PKRZ01000001.1"/>
</dbReference>